<name>A0A1T4M7A3_9BACT</name>
<evidence type="ECO:0000313" key="2">
    <source>
        <dbReference type="EMBL" id="SJZ62737.1"/>
    </source>
</evidence>
<protein>
    <recommendedName>
        <fullName evidence="4">DUF4407 domain-containing protein</fullName>
    </recommendedName>
</protein>
<gene>
    <name evidence="2" type="ORF">SAMN04488132_103215</name>
</gene>
<accession>A0A1T4M7A3</accession>
<keyword evidence="1" id="KW-1133">Transmembrane helix</keyword>
<feature type="transmembrane region" description="Helical" evidence="1">
    <location>
        <begin position="104"/>
        <end position="126"/>
    </location>
</feature>
<dbReference type="EMBL" id="FUWH01000003">
    <property type="protein sequence ID" value="SJZ62737.1"/>
    <property type="molecule type" value="Genomic_DNA"/>
</dbReference>
<reference evidence="2 3" key="1">
    <citation type="submission" date="2017-02" db="EMBL/GenBank/DDBJ databases">
        <authorList>
            <person name="Peterson S.W."/>
        </authorList>
    </citation>
    <scope>NUCLEOTIDE SEQUENCE [LARGE SCALE GENOMIC DNA]</scope>
    <source>
        <strain evidence="2 3">DSM 22335</strain>
    </source>
</reference>
<feature type="transmembrane region" description="Helical" evidence="1">
    <location>
        <begin position="221"/>
        <end position="242"/>
    </location>
</feature>
<feature type="transmembrane region" description="Helical" evidence="1">
    <location>
        <begin position="32"/>
        <end position="54"/>
    </location>
</feature>
<dbReference type="Pfam" id="PF14362">
    <property type="entry name" value="DUF4407"/>
    <property type="match status" value="1"/>
</dbReference>
<proteinExistence type="predicted"/>
<evidence type="ECO:0008006" key="4">
    <source>
        <dbReference type="Google" id="ProtNLM"/>
    </source>
</evidence>
<dbReference type="OrthoDB" id="752876at2"/>
<keyword evidence="3" id="KW-1185">Reference proteome</keyword>
<dbReference type="AlphaFoldDB" id="A0A1T4M7A3"/>
<dbReference type="RefSeq" id="WP_078830702.1">
    <property type="nucleotide sequence ID" value="NZ_FUWH01000003.1"/>
</dbReference>
<dbReference type="InterPro" id="IPR025519">
    <property type="entry name" value="DUF4407"/>
</dbReference>
<evidence type="ECO:0000256" key="1">
    <source>
        <dbReference type="SAM" id="Phobius"/>
    </source>
</evidence>
<organism evidence="2 3">
    <name type="scientific">Sediminibacterium ginsengisoli</name>
    <dbReference type="NCBI Taxonomy" id="413434"/>
    <lineage>
        <taxon>Bacteria</taxon>
        <taxon>Pseudomonadati</taxon>
        <taxon>Bacteroidota</taxon>
        <taxon>Chitinophagia</taxon>
        <taxon>Chitinophagales</taxon>
        <taxon>Chitinophagaceae</taxon>
        <taxon>Sediminibacterium</taxon>
    </lineage>
</organism>
<keyword evidence="1" id="KW-0812">Transmembrane</keyword>
<evidence type="ECO:0000313" key="3">
    <source>
        <dbReference type="Proteomes" id="UP000190888"/>
    </source>
</evidence>
<feature type="transmembrane region" description="Helical" evidence="1">
    <location>
        <begin position="61"/>
        <end position="83"/>
    </location>
</feature>
<dbReference type="Proteomes" id="UP000190888">
    <property type="component" value="Unassembled WGS sequence"/>
</dbReference>
<sequence length="325" mass="38322">MRMKITKRFMVGMIGIDYDELRRSADKNLDRFHWAAIFVAVILMLSLFSVYYAFELMFHKWYVQFLLSLFFSLMFGIIYVLLLQTISKKPLGQKQGRWFNVPNLLRGGFILFIGFLLSKPVEIFILSMPLDKDIARYRQELNISFEQQTKKIYAADIARLQMRQSIAKNLGNEDDLQQLSVRIRALELQQSRAIQNASARISGSPFFLERVRLAAKHYRSSWVICLVILILFFTPALLVYTVSSNNRYYIGKNEAEEALVMTHYLRFRDLYTKNFLERYNLSGISFYETHTDPPFRNHRTKAPGCDSQKDFFNRFRNYGLPERIL</sequence>
<keyword evidence="1" id="KW-0472">Membrane</keyword>
<dbReference type="STRING" id="413434.SAMN04488132_103215"/>